<feature type="region of interest" description="Disordered" evidence="1">
    <location>
        <begin position="53"/>
        <end position="73"/>
    </location>
</feature>
<reference evidence="3" key="1">
    <citation type="submission" date="2021-02" db="EMBL/GenBank/DDBJ databases">
        <title>Thiocyanate and organic carbon inputs drive convergent selection for specific autotrophic Afipia and Thiobacillus strains within complex microbiomes.</title>
        <authorList>
            <person name="Huddy R.J."/>
            <person name="Sachdeva R."/>
            <person name="Kadzinga F."/>
            <person name="Kantor R.S."/>
            <person name="Harrison S.T.L."/>
            <person name="Banfield J.F."/>
        </authorList>
    </citation>
    <scope>NUCLEOTIDE SEQUENCE</scope>
    <source>
        <strain evidence="3">SCN18_10_11_15_R4_P_38_20</strain>
    </source>
</reference>
<sequence>MKRIILTSIGLILFLFLNQVNASDTSSSSESDAAENSISTSLMNAPAAAITTNTNVPPTVSSPSLPNNPAVSANSTPNIPIVTDISSCENKPLDKREAEVCVGKMIGRLGDLYKFVASHGLGKHLGNLDDCAKMIFNSTGGKGSFFPKEESEFKAVFENATVTCQEPTNNRVVCTFKAAKDVCFLDQNLQSGGIAVQGNKGKHTIQFILRQDFGTLLTVFPIQ</sequence>
<feature type="signal peptide" evidence="2">
    <location>
        <begin position="1"/>
        <end position="22"/>
    </location>
</feature>
<dbReference type="Proteomes" id="UP000664414">
    <property type="component" value="Unassembled WGS sequence"/>
</dbReference>
<feature type="compositionally biased region" description="Low complexity" evidence="1">
    <location>
        <begin position="53"/>
        <end position="69"/>
    </location>
</feature>
<organism evidence="3 4">
    <name type="scientific">Candidatus Paracaedimonas acanthamoebae</name>
    <dbReference type="NCBI Taxonomy" id="244581"/>
    <lineage>
        <taxon>Bacteria</taxon>
        <taxon>Pseudomonadati</taxon>
        <taxon>Pseudomonadota</taxon>
        <taxon>Alphaproteobacteria</taxon>
        <taxon>Holosporales</taxon>
        <taxon>Caedimonadaceae</taxon>
        <taxon>Candidatus Paracaedimonas</taxon>
    </lineage>
</organism>
<gene>
    <name evidence="3" type="ORF">J0H12_07280</name>
</gene>
<dbReference type="EMBL" id="JAFKGL010000034">
    <property type="protein sequence ID" value="MBN9413701.1"/>
    <property type="molecule type" value="Genomic_DNA"/>
</dbReference>
<evidence type="ECO:0000313" key="4">
    <source>
        <dbReference type="Proteomes" id="UP000664414"/>
    </source>
</evidence>
<feature type="chain" id="PRO_5035209730" description="Bacterial CdiA-CT RNAse A domain-containing protein" evidence="2">
    <location>
        <begin position="23"/>
        <end position="223"/>
    </location>
</feature>
<comment type="caution">
    <text evidence="3">The sequence shown here is derived from an EMBL/GenBank/DDBJ whole genome shotgun (WGS) entry which is preliminary data.</text>
</comment>
<proteinExistence type="predicted"/>
<evidence type="ECO:0000313" key="3">
    <source>
        <dbReference type="EMBL" id="MBN9413701.1"/>
    </source>
</evidence>
<name>A0A8J7Q1N8_9PROT</name>
<dbReference type="AlphaFoldDB" id="A0A8J7Q1N8"/>
<evidence type="ECO:0008006" key="5">
    <source>
        <dbReference type="Google" id="ProtNLM"/>
    </source>
</evidence>
<protein>
    <recommendedName>
        <fullName evidence="5">Bacterial CdiA-CT RNAse A domain-containing protein</fullName>
    </recommendedName>
</protein>
<evidence type="ECO:0000256" key="1">
    <source>
        <dbReference type="SAM" id="MobiDB-lite"/>
    </source>
</evidence>
<evidence type="ECO:0000256" key="2">
    <source>
        <dbReference type="SAM" id="SignalP"/>
    </source>
</evidence>
<accession>A0A8J7Q1N8</accession>
<keyword evidence="2" id="KW-0732">Signal</keyword>